<evidence type="ECO:0000313" key="2">
    <source>
        <dbReference type="EMBL" id="MQM01210.1"/>
    </source>
</evidence>
<gene>
    <name evidence="2" type="ORF">Taro_033961</name>
</gene>
<accession>A0A843WE24</accession>
<name>A0A843WE24_COLES</name>
<feature type="transmembrane region" description="Helical" evidence="1">
    <location>
        <begin position="12"/>
        <end position="40"/>
    </location>
</feature>
<dbReference type="Proteomes" id="UP000652761">
    <property type="component" value="Unassembled WGS sequence"/>
</dbReference>
<keyword evidence="3" id="KW-1185">Reference proteome</keyword>
<organism evidence="2 3">
    <name type="scientific">Colocasia esculenta</name>
    <name type="common">Wild taro</name>
    <name type="synonym">Arum esculentum</name>
    <dbReference type="NCBI Taxonomy" id="4460"/>
    <lineage>
        <taxon>Eukaryota</taxon>
        <taxon>Viridiplantae</taxon>
        <taxon>Streptophyta</taxon>
        <taxon>Embryophyta</taxon>
        <taxon>Tracheophyta</taxon>
        <taxon>Spermatophyta</taxon>
        <taxon>Magnoliopsida</taxon>
        <taxon>Liliopsida</taxon>
        <taxon>Araceae</taxon>
        <taxon>Aroideae</taxon>
        <taxon>Colocasieae</taxon>
        <taxon>Colocasia</taxon>
    </lineage>
</organism>
<reference evidence="2" key="1">
    <citation type="submission" date="2017-07" db="EMBL/GenBank/DDBJ databases">
        <title>Taro Niue Genome Assembly and Annotation.</title>
        <authorList>
            <person name="Atibalentja N."/>
            <person name="Keating K."/>
            <person name="Fields C.J."/>
        </authorList>
    </citation>
    <scope>NUCLEOTIDE SEQUENCE</scope>
    <source>
        <strain evidence="2">Niue_2</strain>
        <tissue evidence="2">Leaf</tissue>
    </source>
</reference>
<dbReference type="EMBL" id="NMUH01002637">
    <property type="protein sequence ID" value="MQM01210.1"/>
    <property type="molecule type" value="Genomic_DNA"/>
</dbReference>
<protein>
    <submittedName>
        <fullName evidence="2">Uncharacterized protein</fullName>
    </submittedName>
</protein>
<keyword evidence="1" id="KW-0472">Membrane</keyword>
<keyword evidence="1" id="KW-1133">Transmembrane helix</keyword>
<sequence length="58" mass="6454">MHPLYLNVYSRCAVCLMVCPGCGQAWLLLFLCIQLMLIFFTISVGTETEGRCCSTGMD</sequence>
<evidence type="ECO:0000313" key="3">
    <source>
        <dbReference type="Proteomes" id="UP000652761"/>
    </source>
</evidence>
<keyword evidence="1" id="KW-0812">Transmembrane</keyword>
<dbReference type="AlphaFoldDB" id="A0A843WE24"/>
<evidence type="ECO:0000256" key="1">
    <source>
        <dbReference type="SAM" id="Phobius"/>
    </source>
</evidence>
<comment type="caution">
    <text evidence="2">The sequence shown here is derived from an EMBL/GenBank/DDBJ whole genome shotgun (WGS) entry which is preliminary data.</text>
</comment>
<proteinExistence type="predicted"/>